<protein>
    <submittedName>
        <fullName evidence="1">Uncharacterized protein</fullName>
    </submittedName>
</protein>
<evidence type="ECO:0000313" key="1">
    <source>
        <dbReference type="EMBL" id="KAG5458402.1"/>
    </source>
</evidence>
<sequence>MSSGTQSCMGVCLSWQPTAVTTITVLGRRNLWKGKLHRALRRRRKAWRRHPGYSLPAPRRAPALLT</sequence>
<name>A0A8H7ZSJ9_9FUNG</name>
<gene>
    <name evidence="1" type="ORF">BJ554DRAFT_1374</name>
</gene>
<dbReference type="EMBL" id="JAEFCI010008528">
    <property type="protein sequence ID" value="KAG5458402.1"/>
    <property type="molecule type" value="Genomic_DNA"/>
</dbReference>
<keyword evidence="2" id="KW-1185">Reference proteome</keyword>
<dbReference type="Proteomes" id="UP000673691">
    <property type="component" value="Unassembled WGS sequence"/>
</dbReference>
<organism evidence="1 2">
    <name type="scientific">Olpidium bornovanus</name>
    <dbReference type="NCBI Taxonomy" id="278681"/>
    <lineage>
        <taxon>Eukaryota</taxon>
        <taxon>Fungi</taxon>
        <taxon>Fungi incertae sedis</taxon>
        <taxon>Olpidiomycota</taxon>
        <taxon>Olpidiomycotina</taxon>
        <taxon>Olpidiomycetes</taxon>
        <taxon>Olpidiales</taxon>
        <taxon>Olpidiaceae</taxon>
        <taxon>Olpidium</taxon>
    </lineage>
</organism>
<proteinExistence type="predicted"/>
<reference evidence="1 2" key="1">
    <citation type="journal article" name="Sci. Rep.">
        <title>Genome-scale phylogenetic analyses confirm Olpidium as the closest living zoosporic fungus to the non-flagellated, terrestrial fungi.</title>
        <authorList>
            <person name="Chang Y."/>
            <person name="Rochon D."/>
            <person name="Sekimoto S."/>
            <person name="Wang Y."/>
            <person name="Chovatia M."/>
            <person name="Sandor L."/>
            <person name="Salamov A."/>
            <person name="Grigoriev I.V."/>
            <person name="Stajich J.E."/>
            <person name="Spatafora J.W."/>
        </authorList>
    </citation>
    <scope>NUCLEOTIDE SEQUENCE [LARGE SCALE GENOMIC DNA]</scope>
    <source>
        <strain evidence="1">S191</strain>
    </source>
</reference>
<comment type="caution">
    <text evidence="1">The sequence shown here is derived from an EMBL/GenBank/DDBJ whole genome shotgun (WGS) entry which is preliminary data.</text>
</comment>
<accession>A0A8H7ZSJ9</accession>
<evidence type="ECO:0000313" key="2">
    <source>
        <dbReference type="Proteomes" id="UP000673691"/>
    </source>
</evidence>
<dbReference type="AlphaFoldDB" id="A0A8H7ZSJ9"/>